<comment type="caution">
    <text evidence="1">The sequence shown here is derived from an EMBL/GenBank/DDBJ whole genome shotgun (WGS) entry which is preliminary data.</text>
</comment>
<reference evidence="1" key="1">
    <citation type="journal article" date="2020" name="Stud. Mycol.">
        <title>101 Dothideomycetes genomes: a test case for predicting lifestyles and emergence of pathogens.</title>
        <authorList>
            <person name="Haridas S."/>
            <person name="Albert R."/>
            <person name="Binder M."/>
            <person name="Bloem J."/>
            <person name="Labutti K."/>
            <person name="Salamov A."/>
            <person name="Andreopoulos B."/>
            <person name="Baker S."/>
            <person name="Barry K."/>
            <person name="Bills G."/>
            <person name="Bluhm B."/>
            <person name="Cannon C."/>
            <person name="Castanera R."/>
            <person name="Culley D."/>
            <person name="Daum C."/>
            <person name="Ezra D."/>
            <person name="Gonzalez J."/>
            <person name="Henrissat B."/>
            <person name="Kuo A."/>
            <person name="Liang C."/>
            <person name="Lipzen A."/>
            <person name="Lutzoni F."/>
            <person name="Magnuson J."/>
            <person name="Mondo S."/>
            <person name="Nolan M."/>
            <person name="Ohm R."/>
            <person name="Pangilinan J."/>
            <person name="Park H.-J."/>
            <person name="Ramirez L."/>
            <person name="Alfaro M."/>
            <person name="Sun H."/>
            <person name="Tritt A."/>
            <person name="Yoshinaga Y."/>
            <person name="Zwiers L.-H."/>
            <person name="Turgeon B."/>
            <person name="Goodwin S."/>
            <person name="Spatafora J."/>
            <person name="Crous P."/>
            <person name="Grigoriev I."/>
        </authorList>
    </citation>
    <scope>NUCLEOTIDE SEQUENCE</scope>
    <source>
        <strain evidence="1">ATCC 74209</strain>
    </source>
</reference>
<accession>A0A9P4MQ89</accession>
<dbReference type="OrthoDB" id="3883943at2759"/>
<dbReference type="Proteomes" id="UP000799536">
    <property type="component" value="Unassembled WGS sequence"/>
</dbReference>
<evidence type="ECO:0000313" key="2">
    <source>
        <dbReference type="Proteomes" id="UP000799536"/>
    </source>
</evidence>
<dbReference type="AlphaFoldDB" id="A0A9P4MQ89"/>
<feature type="non-terminal residue" evidence="1">
    <location>
        <position position="229"/>
    </location>
</feature>
<proteinExistence type="predicted"/>
<sequence>MSPRLPGVSILSPEATGAQYRRWRRNVQMGFTAKGTWGHCDGTSPMPMPERIAPSENTIPTNASETQPSLLEERRAWVKKDRDVKLDIFLSVSDDIKLDVFEVGPPLPPSAMTAKEMLDALDEHFDSFKFEDYHHVFCHFLNLHIDHYTSLEEFNAEFLATVEDLADHGFPLHNAQACSAYFSKLRCTQNPWVAKKIKEWDTLSTPPQLTDLFKEVPPWMIIRPLTYKN</sequence>
<organism evidence="1 2">
    <name type="scientific">Delitschia confertaspora ATCC 74209</name>
    <dbReference type="NCBI Taxonomy" id="1513339"/>
    <lineage>
        <taxon>Eukaryota</taxon>
        <taxon>Fungi</taxon>
        <taxon>Dikarya</taxon>
        <taxon>Ascomycota</taxon>
        <taxon>Pezizomycotina</taxon>
        <taxon>Dothideomycetes</taxon>
        <taxon>Pleosporomycetidae</taxon>
        <taxon>Pleosporales</taxon>
        <taxon>Delitschiaceae</taxon>
        <taxon>Delitschia</taxon>
    </lineage>
</organism>
<evidence type="ECO:0000313" key="1">
    <source>
        <dbReference type="EMBL" id="KAF2201549.1"/>
    </source>
</evidence>
<gene>
    <name evidence="1" type="ORF">GQ43DRAFT_371187</name>
</gene>
<name>A0A9P4MQ89_9PLEO</name>
<protein>
    <submittedName>
        <fullName evidence="1">Uncharacterized protein</fullName>
    </submittedName>
</protein>
<keyword evidence="2" id="KW-1185">Reference proteome</keyword>
<dbReference type="EMBL" id="ML993971">
    <property type="protein sequence ID" value="KAF2201549.1"/>
    <property type="molecule type" value="Genomic_DNA"/>
</dbReference>